<evidence type="ECO:0000256" key="2">
    <source>
        <dbReference type="ARBA" id="ARBA00022679"/>
    </source>
</evidence>
<keyword evidence="3 4" id="KW-0418">Kinase</keyword>
<evidence type="ECO:0000313" key="6">
    <source>
        <dbReference type="Proteomes" id="UP000296201"/>
    </source>
</evidence>
<sequence>MSVPKTILVAPDSFKGSLSAVNFCRIAEKVGQAHANEIHVLSRPMSDGGEGFVEALIYAGLAEVKKVVVQDPLGRATTAKFAWQPETKTAIVEMAQASGLPLLAPYERNPLKASTYGTGQLLNAAIDLGAEKIILGLGGSATNDGGVGALQSLGFAFLDDQGDPIELGGEALTSLSKIVKKSPGMAENKRKSLDEIEWVIACDVSNPLLGEQGATAVFGPQKGVDEQSFTTLENGLARLADILKKDWHQDIRDLPGAGAAGGMAGSFVGLLNAQLVSGFDLLSELLQLEKLFQTHAIDLVITGEGKMDLQTQFGKLPNRIAELANRYQVPAVGVCGKLEASAAELAAFKDLRSIHEDLAETTSLDVLLAQTDQNLEKTFNRYLTSWLSA</sequence>
<dbReference type="Pfam" id="PF02595">
    <property type="entry name" value="Gly_kinase"/>
    <property type="match status" value="1"/>
</dbReference>
<dbReference type="Gene3D" id="3.90.1510.10">
    <property type="entry name" value="Glycerate kinase, domain 2"/>
    <property type="match status" value="1"/>
</dbReference>
<dbReference type="NCBIfam" id="TIGR00045">
    <property type="entry name" value="glycerate kinase"/>
    <property type="match status" value="1"/>
</dbReference>
<dbReference type="GO" id="GO:0008887">
    <property type="term" value="F:glycerate kinase activity"/>
    <property type="evidence" value="ECO:0007669"/>
    <property type="project" value="UniProtKB-UniRule"/>
</dbReference>
<name>A0A4P7NYC3_9GAMM</name>
<evidence type="ECO:0000313" key="5">
    <source>
        <dbReference type="EMBL" id="QBZ82800.1"/>
    </source>
</evidence>
<dbReference type="AlphaFoldDB" id="A0A4P7NYC3"/>
<dbReference type="InterPro" id="IPR018197">
    <property type="entry name" value="Glycerate_kinase_RE-like"/>
</dbReference>
<dbReference type="GO" id="GO:0031388">
    <property type="term" value="P:organic acid phosphorylation"/>
    <property type="evidence" value="ECO:0007669"/>
    <property type="project" value="UniProtKB-UniRule"/>
</dbReference>
<dbReference type="GO" id="GO:0043798">
    <property type="term" value="F:glycerate 2-kinase activity"/>
    <property type="evidence" value="ECO:0007669"/>
    <property type="project" value="UniProtKB-EC"/>
</dbReference>
<keyword evidence="2 4" id="KW-0808">Transferase</keyword>
<organism evidence="5 6">
    <name type="scientific">Hydrogenovibrio crunogenus</name>
    <dbReference type="NCBI Taxonomy" id="39765"/>
    <lineage>
        <taxon>Bacteria</taxon>
        <taxon>Pseudomonadati</taxon>
        <taxon>Pseudomonadota</taxon>
        <taxon>Gammaproteobacteria</taxon>
        <taxon>Thiotrichales</taxon>
        <taxon>Piscirickettsiaceae</taxon>
        <taxon>Hydrogenovibrio</taxon>
    </lineage>
</organism>
<dbReference type="InterPro" id="IPR018193">
    <property type="entry name" value="Glyc_kinase_flavodox-like_fold"/>
</dbReference>
<protein>
    <submittedName>
        <fullName evidence="5">Glycerate 2-kinase</fullName>
        <ecNumber evidence="5">2.7.1.165</ecNumber>
    </submittedName>
</protein>
<dbReference type="OrthoDB" id="9774290at2"/>
<dbReference type="PANTHER" id="PTHR21599">
    <property type="entry name" value="GLYCERATE KINASE"/>
    <property type="match status" value="1"/>
</dbReference>
<dbReference type="PANTHER" id="PTHR21599:SF0">
    <property type="entry name" value="GLYCERATE KINASE"/>
    <property type="match status" value="1"/>
</dbReference>
<dbReference type="Proteomes" id="UP000296201">
    <property type="component" value="Chromosome"/>
</dbReference>
<keyword evidence="6" id="KW-1185">Reference proteome</keyword>
<comment type="similarity">
    <text evidence="1 4">Belongs to the glycerate kinase type-1 family.</text>
</comment>
<dbReference type="SUPFAM" id="SSF110738">
    <property type="entry name" value="Glycerate kinase I"/>
    <property type="match status" value="1"/>
</dbReference>
<dbReference type="InterPro" id="IPR036129">
    <property type="entry name" value="Glycerate_kinase_sf"/>
</dbReference>
<accession>A0A4P7NYC3</accession>
<evidence type="ECO:0000256" key="4">
    <source>
        <dbReference type="PIRNR" id="PIRNR006078"/>
    </source>
</evidence>
<dbReference type="InterPro" id="IPR004381">
    <property type="entry name" value="Glycerate_kinase"/>
</dbReference>
<dbReference type="RefSeq" id="WP_135795474.1">
    <property type="nucleotide sequence ID" value="NZ_CP032096.1"/>
</dbReference>
<proteinExistence type="inferred from homology"/>
<dbReference type="Gene3D" id="3.40.50.10350">
    <property type="entry name" value="Glycerate kinase, domain 1"/>
    <property type="match status" value="1"/>
</dbReference>
<dbReference type="EC" id="2.7.1.165" evidence="5"/>
<reference evidence="5 6" key="1">
    <citation type="submission" date="2018-08" db="EMBL/GenBank/DDBJ databases">
        <title>Horizontal acquisition of hydrogen conversion ability and other habitat adaptations in Hydrogenovibrio crunogenus strains.</title>
        <authorList>
            <person name="Gonnella G."/>
            <person name="Adam N."/>
            <person name="Perner M."/>
        </authorList>
    </citation>
    <scope>NUCLEOTIDE SEQUENCE [LARGE SCALE GENOMIC DNA]</scope>
    <source>
        <strain evidence="5 6">SP-41</strain>
    </source>
</reference>
<gene>
    <name evidence="5" type="primary">garK</name>
    <name evidence="5" type="ORF">GHNINEIG_00837</name>
</gene>
<evidence type="ECO:0000256" key="1">
    <source>
        <dbReference type="ARBA" id="ARBA00006284"/>
    </source>
</evidence>
<dbReference type="PIRSF" id="PIRSF006078">
    <property type="entry name" value="GlxK"/>
    <property type="match status" value="1"/>
</dbReference>
<evidence type="ECO:0000256" key="3">
    <source>
        <dbReference type="ARBA" id="ARBA00022777"/>
    </source>
</evidence>
<dbReference type="EMBL" id="CP032096">
    <property type="protein sequence ID" value="QBZ82800.1"/>
    <property type="molecule type" value="Genomic_DNA"/>
</dbReference>